<dbReference type="STRING" id="634436.SAMN05216361_3508"/>
<dbReference type="Proteomes" id="UP000184520">
    <property type="component" value="Unassembled WGS sequence"/>
</dbReference>
<feature type="domain" description="CENP-V/GFA" evidence="5">
    <location>
        <begin position="1"/>
        <end position="109"/>
    </location>
</feature>
<dbReference type="InterPro" id="IPR006913">
    <property type="entry name" value="CENP-V/GFA"/>
</dbReference>
<dbReference type="RefSeq" id="WP_073324484.1">
    <property type="nucleotide sequence ID" value="NZ_FQWD01000006.1"/>
</dbReference>
<dbReference type="Pfam" id="PF04828">
    <property type="entry name" value="GFA"/>
    <property type="match status" value="1"/>
</dbReference>
<evidence type="ECO:0000256" key="4">
    <source>
        <dbReference type="ARBA" id="ARBA00023239"/>
    </source>
</evidence>
<proteinExistence type="inferred from homology"/>
<dbReference type="InterPro" id="IPR011057">
    <property type="entry name" value="Mss4-like_sf"/>
</dbReference>
<protein>
    <submittedName>
        <fullName evidence="6">Uncharacterized conserved protein</fullName>
    </submittedName>
</protein>
<evidence type="ECO:0000313" key="7">
    <source>
        <dbReference type="Proteomes" id="UP000184520"/>
    </source>
</evidence>
<reference evidence="7" key="1">
    <citation type="submission" date="2016-11" db="EMBL/GenBank/DDBJ databases">
        <authorList>
            <person name="Varghese N."/>
            <person name="Submissions S."/>
        </authorList>
    </citation>
    <scope>NUCLEOTIDE SEQUENCE [LARGE SCALE GENOMIC DNA]</scope>
    <source>
        <strain evidence="7">CGMCC 1.8995</strain>
    </source>
</reference>
<accession>A0A1M5PLL1</accession>
<evidence type="ECO:0000256" key="2">
    <source>
        <dbReference type="ARBA" id="ARBA00022723"/>
    </source>
</evidence>
<dbReference type="OrthoDB" id="4188830at2"/>
<dbReference type="PANTHER" id="PTHR33337">
    <property type="entry name" value="GFA DOMAIN-CONTAINING PROTEIN"/>
    <property type="match status" value="1"/>
</dbReference>
<evidence type="ECO:0000256" key="1">
    <source>
        <dbReference type="ARBA" id="ARBA00005495"/>
    </source>
</evidence>
<dbReference type="GO" id="GO:0016846">
    <property type="term" value="F:carbon-sulfur lyase activity"/>
    <property type="evidence" value="ECO:0007669"/>
    <property type="project" value="InterPro"/>
</dbReference>
<dbReference type="SUPFAM" id="SSF51316">
    <property type="entry name" value="Mss4-like"/>
    <property type="match status" value="1"/>
</dbReference>
<dbReference type="AlphaFoldDB" id="A0A1M5PLL1"/>
<sequence length="132" mass="14568">MEGRCLCEHIHFSVSDDAVTVVNCHCNLCRKMNGSAFSTYVVVNESEFELVSGALKTVQVSEHASKHFCEQCGTPVYNKNPNLTGLTIVYLGALDSAAQLTPVMNIYCESQLHWTSDLASLKHFQQNVVKGQ</sequence>
<dbReference type="EMBL" id="FQWD01000006">
    <property type="protein sequence ID" value="SHH02620.1"/>
    <property type="molecule type" value="Genomic_DNA"/>
</dbReference>
<keyword evidence="7" id="KW-1185">Reference proteome</keyword>
<evidence type="ECO:0000313" key="6">
    <source>
        <dbReference type="EMBL" id="SHH02620.1"/>
    </source>
</evidence>
<evidence type="ECO:0000256" key="3">
    <source>
        <dbReference type="ARBA" id="ARBA00022833"/>
    </source>
</evidence>
<dbReference type="Gene3D" id="3.90.1590.10">
    <property type="entry name" value="glutathione-dependent formaldehyde- activating enzyme (gfa)"/>
    <property type="match status" value="1"/>
</dbReference>
<gene>
    <name evidence="6" type="ORF">SAMN05216361_3508</name>
</gene>
<comment type="similarity">
    <text evidence="1">Belongs to the Gfa family.</text>
</comment>
<keyword evidence="3" id="KW-0862">Zinc</keyword>
<evidence type="ECO:0000259" key="5">
    <source>
        <dbReference type="PROSITE" id="PS51891"/>
    </source>
</evidence>
<dbReference type="PANTHER" id="PTHR33337:SF40">
    <property type="entry name" value="CENP-V_GFA DOMAIN-CONTAINING PROTEIN-RELATED"/>
    <property type="match status" value="1"/>
</dbReference>
<dbReference type="GO" id="GO:0046872">
    <property type="term" value="F:metal ion binding"/>
    <property type="evidence" value="ECO:0007669"/>
    <property type="project" value="UniProtKB-KW"/>
</dbReference>
<dbReference type="PROSITE" id="PS51891">
    <property type="entry name" value="CENP_V_GFA"/>
    <property type="match status" value="1"/>
</dbReference>
<keyword evidence="4" id="KW-0456">Lyase</keyword>
<name>A0A1M5PLL1_9ALTE</name>
<keyword evidence="2" id="KW-0479">Metal-binding</keyword>
<organism evidence="6 7">
    <name type="scientific">Marisediminitalea aggregata</name>
    <dbReference type="NCBI Taxonomy" id="634436"/>
    <lineage>
        <taxon>Bacteria</taxon>
        <taxon>Pseudomonadati</taxon>
        <taxon>Pseudomonadota</taxon>
        <taxon>Gammaproteobacteria</taxon>
        <taxon>Alteromonadales</taxon>
        <taxon>Alteromonadaceae</taxon>
        <taxon>Marisediminitalea</taxon>
    </lineage>
</organism>